<dbReference type="Gene3D" id="3.40.50.1820">
    <property type="entry name" value="alpha/beta hydrolase"/>
    <property type="match status" value="1"/>
</dbReference>
<gene>
    <name evidence="1" type="ORF">HYH03_004798</name>
</gene>
<accession>A0A835YGK9</accession>
<reference evidence="1" key="1">
    <citation type="journal article" date="2020" name="bioRxiv">
        <title>Comparative genomics of Chlamydomonas.</title>
        <authorList>
            <person name="Craig R.J."/>
            <person name="Hasan A.R."/>
            <person name="Ness R.W."/>
            <person name="Keightley P.D."/>
        </authorList>
    </citation>
    <scope>NUCLEOTIDE SEQUENCE</scope>
    <source>
        <strain evidence="1">CCAP 11/70</strain>
    </source>
</reference>
<protein>
    <submittedName>
        <fullName evidence="1">Uncharacterized protein</fullName>
    </submittedName>
</protein>
<name>A0A835YGK9_9CHLO</name>
<dbReference type="EMBL" id="JAEHOE010000015">
    <property type="protein sequence ID" value="KAG2497209.1"/>
    <property type="molecule type" value="Genomic_DNA"/>
</dbReference>
<dbReference type="PANTHER" id="PTHR35560:SF3">
    <property type="entry name" value="PEPTIDASE S9 PROLYL OLIGOPEPTIDASE CATALYTIC DOMAIN-CONTAINING PROTEIN"/>
    <property type="match status" value="1"/>
</dbReference>
<dbReference type="Proteomes" id="UP000612055">
    <property type="component" value="Unassembled WGS sequence"/>
</dbReference>
<evidence type="ECO:0000313" key="1">
    <source>
        <dbReference type="EMBL" id="KAG2497209.1"/>
    </source>
</evidence>
<proteinExistence type="predicted"/>
<keyword evidence="2" id="KW-1185">Reference proteome</keyword>
<sequence length="290" mass="32647">MLVCTSLAGRHSRDFINVDGPFPQIRTLLLCTHGSGYNPRKIEGLAIEAAKKAGQLSSTAILTMQWMRDKELQSYGLKEDPDAPWMLWSDSDNSGWKGLGDASSTDAYPRPQSMQFSSLEVFELLLSHMTDCKKFPNLRNIVVMGHSGGGYLVQRLMLASALSERLINNSNYRLQYMSAGNTYFAYFDSTRAVDPDVEPSQLRMAPFDATAKNCSSYDKWGCGYRSLPRMLKNITAEEAARRHRNTYVTVGAEDTGPKDKTCEMAIQGSHRLNKQRAWAAYLKHFFGEWQ</sequence>
<dbReference type="InterPro" id="IPR029058">
    <property type="entry name" value="AB_hydrolase_fold"/>
</dbReference>
<comment type="caution">
    <text evidence="1">The sequence shown here is derived from an EMBL/GenBank/DDBJ whole genome shotgun (WGS) entry which is preliminary data.</text>
</comment>
<dbReference type="OrthoDB" id="2019572at2759"/>
<dbReference type="SUPFAM" id="SSF53474">
    <property type="entry name" value="alpha/beta-Hydrolases"/>
    <property type="match status" value="1"/>
</dbReference>
<evidence type="ECO:0000313" key="2">
    <source>
        <dbReference type="Proteomes" id="UP000612055"/>
    </source>
</evidence>
<dbReference type="PANTHER" id="PTHR35560">
    <property type="entry name" value="BLL0132 PROTEIN"/>
    <property type="match status" value="1"/>
</dbReference>
<dbReference type="AlphaFoldDB" id="A0A835YGK9"/>
<organism evidence="1 2">
    <name type="scientific">Edaphochlamys debaryana</name>
    <dbReference type="NCBI Taxonomy" id="47281"/>
    <lineage>
        <taxon>Eukaryota</taxon>
        <taxon>Viridiplantae</taxon>
        <taxon>Chlorophyta</taxon>
        <taxon>core chlorophytes</taxon>
        <taxon>Chlorophyceae</taxon>
        <taxon>CS clade</taxon>
        <taxon>Chlamydomonadales</taxon>
        <taxon>Chlamydomonadales incertae sedis</taxon>
        <taxon>Edaphochlamys</taxon>
    </lineage>
</organism>